<keyword evidence="1" id="KW-0547">Nucleotide-binding</keyword>
<dbReference type="STRING" id="156892.BM477_02010"/>
<protein>
    <recommendedName>
        <fullName evidence="5">CobQ/CobB/MinD/ParA nucleotide binding domain-containing protein</fullName>
    </recommendedName>
</protein>
<proteinExistence type="predicted"/>
<evidence type="ECO:0000256" key="1">
    <source>
        <dbReference type="ARBA" id="ARBA00022741"/>
    </source>
</evidence>
<dbReference type="GO" id="GO:0005829">
    <property type="term" value="C:cytosol"/>
    <property type="evidence" value="ECO:0007669"/>
    <property type="project" value="TreeGrafter"/>
</dbReference>
<dbReference type="GO" id="GO:0016887">
    <property type="term" value="F:ATP hydrolysis activity"/>
    <property type="evidence" value="ECO:0007669"/>
    <property type="project" value="TreeGrafter"/>
</dbReference>
<dbReference type="GO" id="GO:0051782">
    <property type="term" value="P:negative regulation of cell division"/>
    <property type="evidence" value="ECO:0007669"/>
    <property type="project" value="TreeGrafter"/>
</dbReference>
<evidence type="ECO:0000313" key="4">
    <source>
        <dbReference type="Proteomes" id="UP000186465"/>
    </source>
</evidence>
<dbReference type="SUPFAM" id="SSF52540">
    <property type="entry name" value="P-loop containing nucleoside triphosphate hydrolases"/>
    <property type="match status" value="1"/>
</dbReference>
<dbReference type="InterPro" id="IPR027417">
    <property type="entry name" value="P-loop_NTPase"/>
</dbReference>
<reference evidence="4" key="1">
    <citation type="submission" date="2016-11" db="EMBL/GenBank/DDBJ databases">
        <title>Actinomyces gypaetusis sp. nov. isolated from Gypaetus barbatus in Qinghai Tibet Plateau China.</title>
        <authorList>
            <person name="Meng X."/>
        </authorList>
    </citation>
    <scope>NUCLEOTIDE SEQUENCE [LARGE SCALE GENOMIC DNA]</scope>
    <source>
        <strain evidence="4">DSM 15383</strain>
    </source>
</reference>
<gene>
    <name evidence="3" type="ORF">BM477_02010</name>
</gene>
<dbReference type="Gene3D" id="3.40.50.300">
    <property type="entry name" value="P-loop containing nucleotide triphosphate hydrolases"/>
    <property type="match status" value="1"/>
</dbReference>
<accession>A0A1Q5PRF6</accession>
<keyword evidence="4" id="KW-1185">Reference proteome</keyword>
<keyword evidence="2" id="KW-0067">ATP-binding</keyword>
<dbReference type="AlphaFoldDB" id="A0A1Q5PRF6"/>
<dbReference type="EMBL" id="MPDM01000002">
    <property type="protein sequence ID" value="OKL50191.1"/>
    <property type="molecule type" value="Genomic_DNA"/>
</dbReference>
<dbReference type="InterPro" id="IPR050625">
    <property type="entry name" value="ParA/MinD_ATPase"/>
</dbReference>
<dbReference type="PANTHER" id="PTHR43384:SF6">
    <property type="entry name" value="SEPTUM SITE-DETERMINING PROTEIN MIND HOMOLOG, CHLOROPLASTIC"/>
    <property type="match status" value="1"/>
</dbReference>
<dbReference type="PANTHER" id="PTHR43384">
    <property type="entry name" value="SEPTUM SITE-DETERMINING PROTEIN MIND HOMOLOG, CHLOROPLASTIC-RELATED"/>
    <property type="match status" value="1"/>
</dbReference>
<sequence>MVERTVLLCLEGELEADLVQLLQAHPYFAVARRCADLIELTAAATAGLGSIAVLEDTAELSRAVVSDLLNDGLDVVALGAAERATELTDMGVSLVITQANAGSIVTGLEGLEDLRASIQPTEAASGTVISPAQLEDDHVADLLSMDPFDEGIEESAQKKKLATRFPSRRAGGANAADDSVLPFTQLENAAEEYDSVALAADVKPLGRVVAVRGTEGAPGRSTLALLTGIELGRSGKKVIIVDGDLSAPSLGLMAGARPEWAGIAVACRMASRGRLDIHTLSRLLHATGPDSLLLSGISRAERWREVHPEDLTAVLDEARKLADYVIVDTAAWLPDESDDFDVAIARETITARIVAAADQVVTVAPGNPVGISRLVALLEDSPCEEEVLVVNRVSSASSGPAAEAEIRSIVEPLSGGRPLLLIWEDEAIPTALLQGVALPEVRKSERSLTAIQDLISLLSDEASMPAKRAFRWAFWRRHG</sequence>
<evidence type="ECO:0000313" key="3">
    <source>
        <dbReference type="EMBL" id="OKL50191.1"/>
    </source>
</evidence>
<evidence type="ECO:0008006" key="5">
    <source>
        <dbReference type="Google" id="ProtNLM"/>
    </source>
</evidence>
<organism evidence="3 4">
    <name type="scientific">Boudabousia marimammalium</name>
    <dbReference type="NCBI Taxonomy" id="156892"/>
    <lineage>
        <taxon>Bacteria</taxon>
        <taxon>Bacillati</taxon>
        <taxon>Actinomycetota</taxon>
        <taxon>Actinomycetes</taxon>
        <taxon>Actinomycetales</taxon>
        <taxon>Actinomycetaceae</taxon>
        <taxon>Boudabousia</taxon>
    </lineage>
</organism>
<evidence type="ECO:0000256" key="2">
    <source>
        <dbReference type="ARBA" id="ARBA00022840"/>
    </source>
</evidence>
<dbReference type="GO" id="GO:0005524">
    <property type="term" value="F:ATP binding"/>
    <property type="evidence" value="ECO:0007669"/>
    <property type="project" value="UniProtKB-KW"/>
</dbReference>
<name>A0A1Q5PRF6_9ACTO</name>
<dbReference type="GO" id="GO:0009898">
    <property type="term" value="C:cytoplasmic side of plasma membrane"/>
    <property type="evidence" value="ECO:0007669"/>
    <property type="project" value="TreeGrafter"/>
</dbReference>
<dbReference type="Proteomes" id="UP000186465">
    <property type="component" value="Unassembled WGS sequence"/>
</dbReference>
<comment type="caution">
    <text evidence="3">The sequence shown here is derived from an EMBL/GenBank/DDBJ whole genome shotgun (WGS) entry which is preliminary data.</text>
</comment>